<reference evidence="1 2" key="1">
    <citation type="journal article" date="2010" name="J. Bacteriol.">
        <title>Genome sequence of a cellulose-producing bacterium, Gluconacetobacter hansenii ATCC 23769.</title>
        <authorList>
            <person name="Iyer P.R."/>
            <person name="Geib S.M."/>
            <person name="Catchmark J."/>
            <person name="Kao T.H."/>
            <person name="Tien M."/>
        </authorList>
    </citation>
    <scope>NUCLEOTIDE SEQUENCE [LARGE SCALE GENOMIC DNA]</scope>
    <source>
        <strain evidence="1 2">ATCC 23769</strain>
    </source>
</reference>
<dbReference type="Proteomes" id="UP000006468">
    <property type="component" value="Chromosome"/>
</dbReference>
<evidence type="ECO:0000313" key="2">
    <source>
        <dbReference type="Proteomes" id="UP000006468"/>
    </source>
</evidence>
<dbReference type="EMBL" id="ADTV01000012">
    <property type="protein sequence ID" value="EFG85215.1"/>
    <property type="molecule type" value="Genomic_DNA"/>
</dbReference>
<proteinExistence type="predicted"/>
<gene>
    <name evidence="1" type="ORF">GXY_04272</name>
</gene>
<comment type="caution">
    <text evidence="1">The sequence shown here is derived from an EMBL/GenBank/DDBJ whole genome shotgun (WGS) entry which is preliminary data.</text>
</comment>
<name>D5QCK1_NOVHA</name>
<organism evidence="1 2">
    <name type="scientific">Novacetimonas hansenii ATCC 23769</name>
    <dbReference type="NCBI Taxonomy" id="714995"/>
    <lineage>
        <taxon>Bacteria</taxon>
        <taxon>Pseudomonadati</taxon>
        <taxon>Pseudomonadota</taxon>
        <taxon>Alphaproteobacteria</taxon>
        <taxon>Acetobacterales</taxon>
        <taxon>Acetobacteraceae</taxon>
        <taxon>Novacetimonas</taxon>
    </lineage>
</organism>
<evidence type="ECO:0000313" key="1">
    <source>
        <dbReference type="EMBL" id="EFG85215.1"/>
    </source>
</evidence>
<sequence length="52" mass="5458">MSRLVKWRGQGRTRCTGSAIYSVFGLGDVSAAQAGPLCPDVTADGRGQVFLT</sequence>
<protein>
    <submittedName>
        <fullName evidence="1">Uncharacterized protein</fullName>
    </submittedName>
</protein>
<dbReference type="AlphaFoldDB" id="D5QCK1"/>
<dbReference type="HOGENOM" id="CLU_3080894_0_0_5"/>
<accession>D5QCK1</accession>